<dbReference type="GO" id="GO:0005774">
    <property type="term" value="C:vacuolar membrane"/>
    <property type="evidence" value="ECO:0007669"/>
    <property type="project" value="UniProtKB-SubCell"/>
</dbReference>
<evidence type="ECO:0000259" key="11">
    <source>
        <dbReference type="PROSITE" id="PS50195"/>
    </source>
</evidence>
<dbReference type="Pfam" id="PF00787">
    <property type="entry name" value="PX"/>
    <property type="match status" value="1"/>
</dbReference>
<evidence type="ECO:0000256" key="8">
    <source>
        <dbReference type="ARBA" id="ARBA00033774"/>
    </source>
</evidence>
<evidence type="ECO:0000256" key="9">
    <source>
        <dbReference type="ARBA" id="ARBA00033785"/>
    </source>
</evidence>
<reference evidence="12" key="1">
    <citation type="journal article" date="2020" name="Stud. Mycol.">
        <title>101 Dothideomycetes genomes: a test case for predicting lifestyles and emergence of pathogens.</title>
        <authorList>
            <person name="Haridas S."/>
            <person name="Albert R."/>
            <person name="Binder M."/>
            <person name="Bloem J."/>
            <person name="Labutti K."/>
            <person name="Salamov A."/>
            <person name="Andreopoulos B."/>
            <person name="Baker S."/>
            <person name="Barry K."/>
            <person name="Bills G."/>
            <person name="Bluhm B."/>
            <person name="Cannon C."/>
            <person name="Castanera R."/>
            <person name="Culley D."/>
            <person name="Daum C."/>
            <person name="Ezra D."/>
            <person name="Gonzalez J."/>
            <person name="Henrissat B."/>
            <person name="Kuo A."/>
            <person name="Liang C."/>
            <person name="Lipzen A."/>
            <person name="Lutzoni F."/>
            <person name="Magnuson J."/>
            <person name="Mondo S."/>
            <person name="Nolan M."/>
            <person name="Ohm R."/>
            <person name="Pangilinan J."/>
            <person name="Park H.-J."/>
            <person name="Ramirez L."/>
            <person name="Alfaro M."/>
            <person name="Sun H."/>
            <person name="Tritt A."/>
            <person name="Yoshinaga Y."/>
            <person name="Zwiers L.-H."/>
            <person name="Turgeon B."/>
            <person name="Goodwin S."/>
            <person name="Spatafora J."/>
            <person name="Crous P."/>
            <person name="Grigoriev I."/>
        </authorList>
    </citation>
    <scope>NUCLEOTIDE SEQUENCE</scope>
    <source>
        <strain evidence="12">CBS 121739</strain>
    </source>
</reference>
<dbReference type="SUPFAM" id="SSF64268">
    <property type="entry name" value="PX domain"/>
    <property type="match status" value="1"/>
</dbReference>
<sequence>MADAMPNPEPQHSSSNSPSKSSLQDIIPPYWGAHRRTTSQISTDNGQTIRLEDNTEENSESSRALWAKHVTIDDYVVVDGNLPGVGAYVVWNCIVETLDGGPMTIRKRYSEFDDLRKKLVQTFPLAEAALPEMPPKSVISKLRPRFLERRRIGLAYFLNCVLLNPEFSASPVLKDFLFS</sequence>
<dbReference type="InterPro" id="IPR036871">
    <property type="entry name" value="PX_dom_sf"/>
</dbReference>
<dbReference type="RefSeq" id="XP_033596647.1">
    <property type="nucleotide sequence ID" value="XM_033748504.1"/>
</dbReference>
<name>A0A6A6VWM4_9PEZI</name>
<proteinExistence type="inferred from homology"/>
<dbReference type="OrthoDB" id="10254720at2759"/>
<dbReference type="SMART" id="SM00312">
    <property type="entry name" value="PX"/>
    <property type="match status" value="1"/>
</dbReference>
<feature type="compositionally biased region" description="Low complexity" evidence="10">
    <location>
        <begin position="13"/>
        <end position="22"/>
    </location>
</feature>
<keyword evidence="5" id="KW-0967">Endosome</keyword>
<comment type="function">
    <text evidence="7">Recruits the lipid transfer protein VPS13 to endosomal and vacuolar membranes.</text>
</comment>
<organism evidence="12 13">
    <name type="scientific">Pseudovirgaria hyperparasitica</name>
    <dbReference type="NCBI Taxonomy" id="470096"/>
    <lineage>
        <taxon>Eukaryota</taxon>
        <taxon>Fungi</taxon>
        <taxon>Dikarya</taxon>
        <taxon>Ascomycota</taxon>
        <taxon>Pezizomycotina</taxon>
        <taxon>Dothideomycetes</taxon>
        <taxon>Dothideomycetes incertae sedis</taxon>
        <taxon>Acrospermales</taxon>
        <taxon>Acrospermaceae</taxon>
        <taxon>Pseudovirgaria</taxon>
    </lineage>
</organism>
<keyword evidence="6" id="KW-0472">Membrane</keyword>
<keyword evidence="13" id="KW-1185">Reference proteome</keyword>
<evidence type="ECO:0000256" key="4">
    <source>
        <dbReference type="ARBA" id="ARBA00022554"/>
    </source>
</evidence>
<dbReference type="PANTHER" id="PTHR10555">
    <property type="entry name" value="SORTING NEXIN"/>
    <property type="match status" value="1"/>
</dbReference>
<evidence type="ECO:0000256" key="2">
    <source>
        <dbReference type="ARBA" id="ARBA00004177"/>
    </source>
</evidence>
<accession>A0A6A6VWM4</accession>
<evidence type="ECO:0000256" key="7">
    <source>
        <dbReference type="ARBA" id="ARBA00033728"/>
    </source>
</evidence>
<dbReference type="GO" id="GO:0032266">
    <property type="term" value="F:phosphatidylinositol-3-phosphate binding"/>
    <property type="evidence" value="ECO:0007669"/>
    <property type="project" value="InterPro"/>
</dbReference>
<keyword evidence="4" id="KW-0926">Vacuole</keyword>
<dbReference type="InterPro" id="IPR001683">
    <property type="entry name" value="PX_dom"/>
</dbReference>
<dbReference type="GeneID" id="54489558"/>
<feature type="domain" description="PX" evidence="11">
    <location>
        <begin position="44"/>
        <end position="179"/>
    </location>
</feature>
<dbReference type="CDD" id="cd07280">
    <property type="entry name" value="PX_YPT35"/>
    <property type="match status" value="1"/>
</dbReference>
<evidence type="ECO:0000313" key="13">
    <source>
        <dbReference type="Proteomes" id="UP000799437"/>
    </source>
</evidence>
<evidence type="ECO:0000313" key="12">
    <source>
        <dbReference type="EMBL" id="KAF2754196.1"/>
    </source>
</evidence>
<protein>
    <recommendedName>
        <fullName evidence="8">Endosomal/vacuolar adapter protein YPT35</fullName>
    </recommendedName>
    <alternativeName>
        <fullName evidence="9">PX domain-containing protein YPT35</fullName>
    </alternativeName>
</protein>
<dbReference type="Proteomes" id="UP000799437">
    <property type="component" value="Unassembled WGS sequence"/>
</dbReference>
<evidence type="ECO:0000256" key="10">
    <source>
        <dbReference type="SAM" id="MobiDB-lite"/>
    </source>
</evidence>
<dbReference type="EMBL" id="ML996581">
    <property type="protein sequence ID" value="KAF2754196.1"/>
    <property type="molecule type" value="Genomic_DNA"/>
</dbReference>
<evidence type="ECO:0000256" key="3">
    <source>
        <dbReference type="ARBA" id="ARBA00007426"/>
    </source>
</evidence>
<evidence type="ECO:0000256" key="1">
    <source>
        <dbReference type="ARBA" id="ARBA00004148"/>
    </source>
</evidence>
<dbReference type="InterPro" id="IPR037917">
    <property type="entry name" value="Ypt35_PX"/>
</dbReference>
<gene>
    <name evidence="12" type="ORF">EJ05DRAFT_514208</name>
</gene>
<evidence type="ECO:0000256" key="5">
    <source>
        <dbReference type="ARBA" id="ARBA00022753"/>
    </source>
</evidence>
<dbReference type="PANTHER" id="PTHR10555:SF170">
    <property type="entry name" value="FI18122P1"/>
    <property type="match status" value="1"/>
</dbReference>
<dbReference type="Gene3D" id="3.30.1520.10">
    <property type="entry name" value="Phox-like domain"/>
    <property type="match status" value="1"/>
</dbReference>
<dbReference type="PROSITE" id="PS50195">
    <property type="entry name" value="PX"/>
    <property type="match status" value="1"/>
</dbReference>
<comment type="subcellular location">
    <subcellularLocation>
        <location evidence="2">Endosome</location>
    </subcellularLocation>
    <subcellularLocation>
        <location evidence="1">Vacuole membrane</location>
        <topology evidence="1">Peripheral membrane protein</topology>
    </subcellularLocation>
</comment>
<evidence type="ECO:0000256" key="6">
    <source>
        <dbReference type="ARBA" id="ARBA00023136"/>
    </source>
</evidence>
<comment type="similarity">
    <text evidence="3">Belongs to the YPT35 family.</text>
</comment>
<feature type="region of interest" description="Disordered" evidence="10">
    <location>
        <begin position="1"/>
        <end position="29"/>
    </location>
</feature>
<dbReference type="GO" id="GO:0010008">
    <property type="term" value="C:endosome membrane"/>
    <property type="evidence" value="ECO:0007669"/>
    <property type="project" value="UniProtKB-SubCell"/>
</dbReference>
<dbReference type="AlphaFoldDB" id="A0A6A6VWM4"/>